<dbReference type="PANTHER" id="PTHR46206">
    <property type="entry name" value="CYTOCHROME P450"/>
    <property type="match status" value="1"/>
</dbReference>
<dbReference type="InterPro" id="IPR002403">
    <property type="entry name" value="Cyt_P450_E_grp-IV"/>
</dbReference>
<organism evidence="7 8">
    <name type="scientific">Rhizophagus irregularis</name>
    <dbReference type="NCBI Taxonomy" id="588596"/>
    <lineage>
        <taxon>Eukaryota</taxon>
        <taxon>Fungi</taxon>
        <taxon>Fungi incertae sedis</taxon>
        <taxon>Mucoromycota</taxon>
        <taxon>Glomeromycotina</taxon>
        <taxon>Glomeromycetes</taxon>
        <taxon>Glomerales</taxon>
        <taxon>Glomeraceae</taxon>
        <taxon>Rhizophagus</taxon>
    </lineage>
</organism>
<name>A0A2I1H6B9_9GLOM</name>
<comment type="similarity">
    <text evidence="2 6">Belongs to the cytochrome P450 family.</text>
</comment>
<dbReference type="InterPro" id="IPR017972">
    <property type="entry name" value="Cyt_P450_CS"/>
</dbReference>
<evidence type="ECO:0000256" key="4">
    <source>
        <dbReference type="ARBA" id="ARBA00023004"/>
    </source>
</evidence>
<sequence>MGLMNVPKLLKDHIFCKLNFYSERIQKCLHSATQKYIDANVHDGPKVFNNMYFLMTKIISTPISNNIIGEEESKYDEVITTFAEFTSDLLTFSKIPPFLNFFYPGLLNRILVSSGLYNPAIKHKNVLIKHIKNQVCNRLQEKAKYGDSWKRPDDLLQDIIEQENIDLNNVNYLVLADKILVFLYASIHTTSNGFANCLMDLASHPQYMQELFEEQLEVHKEADENDVLPFEAFDNMKKLDSFIRESLRLTGHILALDHSLLKDYTFSNGLQLPKDHTVKIYVDDYCQDELLQGPNPKSFEPFRHLDKNVSASKISKNFIIFGGGKHACPGRHFAVNEIKCFMHNIILKYNIYTESGKIEGRKMYGPTAHPSSSGIIIEKRSG</sequence>
<evidence type="ECO:0000313" key="7">
    <source>
        <dbReference type="EMBL" id="PKY54409.1"/>
    </source>
</evidence>
<dbReference type="GO" id="GO:0020037">
    <property type="term" value="F:heme binding"/>
    <property type="evidence" value="ECO:0007669"/>
    <property type="project" value="InterPro"/>
</dbReference>
<keyword evidence="6" id="KW-0503">Monooxygenase</keyword>
<dbReference type="PROSITE" id="PS00086">
    <property type="entry name" value="CYTOCHROME_P450"/>
    <property type="match status" value="1"/>
</dbReference>
<evidence type="ECO:0000256" key="6">
    <source>
        <dbReference type="RuleBase" id="RU000461"/>
    </source>
</evidence>
<accession>A0A2I1H6B9</accession>
<proteinExistence type="inferred from homology"/>
<feature type="binding site" description="axial binding residue" evidence="5">
    <location>
        <position position="328"/>
    </location>
    <ligand>
        <name>heme</name>
        <dbReference type="ChEBI" id="CHEBI:30413"/>
    </ligand>
    <ligandPart>
        <name>Fe</name>
        <dbReference type="ChEBI" id="CHEBI:18248"/>
    </ligandPart>
</feature>
<dbReference type="VEuPathDB" id="FungiDB:RhiirA1_535846"/>
<dbReference type="InterPro" id="IPR036396">
    <property type="entry name" value="Cyt_P450_sf"/>
</dbReference>
<dbReference type="VEuPathDB" id="FungiDB:RhiirFUN_013913"/>
<dbReference type="Gene3D" id="1.10.630.10">
    <property type="entry name" value="Cytochrome P450"/>
    <property type="match status" value="1"/>
</dbReference>
<dbReference type="PANTHER" id="PTHR46206:SF4">
    <property type="entry name" value="P450, PUTATIVE (EUROFUNG)-RELATED"/>
    <property type="match status" value="1"/>
</dbReference>
<dbReference type="AlphaFoldDB" id="A0A2I1H6B9"/>
<keyword evidence="8" id="KW-1185">Reference proteome</keyword>
<evidence type="ECO:0000256" key="3">
    <source>
        <dbReference type="ARBA" id="ARBA00022723"/>
    </source>
</evidence>
<dbReference type="GO" id="GO:0005506">
    <property type="term" value="F:iron ion binding"/>
    <property type="evidence" value="ECO:0007669"/>
    <property type="project" value="InterPro"/>
</dbReference>
<dbReference type="InterPro" id="IPR001128">
    <property type="entry name" value="Cyt_P450"/>
</dbReference>
<dbReference type="VEuPathDB" id="FungiDB:FUN_015908"/>
<evidence type="ECO:0000256" key="1">
    <source>
        <dbReference type="ARBA" id="ARBA00001971"/>
    </source>
</evidence>
<keyword evidence="4 5" id="KW-0408">Iron</keyword>
<dbReference type="Proteomes" id="UP000234323">
    <property type="component" value="Unassembled WGS sequence"/>
</dbReference>
<evidence type="ECO:0000256" key="5">
    <source>
        <dbReference type="PIRSR" id="PIRSR602403-1"/>
    </source>
</evidence>
<dbReference type="PRINTS" id="PR00465">
    <property type="entry name" value="EP450IV"/>
</dbReference>
<keyword evidence="5 6" id="KW-0349">Heme</keyword>
<dbReference type="CDD" id="cd11041">
    <property type="entry name" value="CYP503A1-like"/>
    <property type="match status" value="1"/>
</dbReference>
<dbReference type="EMBL" id="LLXI01001604">
    <property type="protein sequence ID" value="PKY54409.1"/>
    <property type="molecule type" value="Genomic_DNA"/>
</dbReference>
<comment type="caution">
    <text evidence="7">The sequence shown here is derived from an EMBL/GenBank/DDBJ whole genome shotgun (WGS) entry which is preliminary data.</text>
</comment>
<protein>
    <submittedName>
        <fullName evidence="7">Cytochrome P450</fullName>
    </submittedName>
</protein>
<dbReference type="Pfam" id="PF00067">
    <property type="entry name" value="p450"/>
    <property type="match status" value="1"/>
</dbReference>
<reference evidence="7 8" key="1">
    <citation type="submission" date="2015-10" db="EMBL/GenBank/DDBJ databases">
        <title>Genome analyses suggest a sexual origin of heterokaryosis in a supposedly ancient asexual fungus.</title>
        <authorList>
            <person name="Ropars J."/>
            <person name="Sedzielewska K."/>
            <person name="Noel J."/>
            <person name="Charron P."/>
            <person name="Farinelli L."/>
            <person name="Marton T."/>
            <person name="Kruger M."/>
            <person name="Pelin A."/>
            <person name="Brachmann A."/>
            <person name="Corradi N."/>
        </authorList>
    </citation>
    <scope>NUCLEOTIDE SEQUENCE [LARGE SCALE GENOMIC DNA]</scope>
    <source>
        <strain evidence="7 8">A4</strain>
    </source>
</reference>
<dbReference type="GO" id="GO:0016705">
    <property type="term" value="F:oxidoreductase activity, acting on paired donors, with incorporation or reduction of molecular oxygen"/>
    <property type="evidence" value="ECO:0007669"/>
    <property type="project" value="InterPro"/>
</dbReference>
<dbReference type="SUPFAM" id="SSF48264">
    <property type="entry name" value="Cytochrome P450"/>
    <property type="match status" value="1"/>
</dbReference>
<dbReference type="GO" id="GO:0004497">
    <property type="term" value="F:monooxygenase activity"/>
    <property type="evidence" value="ECO:0007669"/>
    <property type="project" value="UniProtKB-KW"/>
</dbReference>
<evidence type="ECO:0000256" key="2">
    <source>
        <dbReference type="ARBA" id="ARBA00010617"/>
    </source>
</evidence>
<evidence type="ECO:0000313" key="8">
    <source>
        <dbReference type="Proteomes" id="UP000234323"/>
    </source>
</evidence>
<gene>
    <name evidence="7" type="ORF">RhiirA4_409795</name>
</gene>
<comment type="cofactor">
    <cofactor evidence="1 5">
        <name>heme</name>
        <dbReference type="ChEBI" id="CHEBI:30413"/>
    </cofactor>
</comment>
<keyword evidence="3 5" id="KW-0479">Metal-binding</keyword>
<keyword evidence="6" id="KW-0560">Oxidoreductase</keyword>